<comment type="caution">
    <text evidence="21">The sequence shown here is derived from an EMBL/GenBank/DDBJ whole genome shotgun (WGS) entry which is preliminary data.</text>
</comment>
<evidence type="ECO:0000256" key="5">
    <source>
        <dbReference type="ARBA" id="ARBA00011664"/>
    </source>
</evidence>
<evidence type="ECO:0000313" key="21">
    <source>
        <dbReference type="EMBL" id="ROS44251.1"/>
    </source>
</evidence>
<evidence type="ECO:0000256" key="14">
    <source>
        <dbReference type="ARBA" id="ARBA00023160"/>
    </source>
</evidence>
<dbReference type="Gene3D" id="3.90.226.10">
    <property type="entry name" value="2-enoyl-CoA Hydratase, Chain A, domain 1"/>
    <property type="match status" value="2"/>
</dbReference>
<dbReference type="Pfam" id="PF03255">
    <property type="entry name" value="ACCA"/>
    <property type="match status" value="1"/>
</dbReference>
<keyword evidence="18" id="KW-0479">Metal-binding</keyword>
<evidence type="ECO:0000313" key="22">
    <source>
        <dbReference type="Proteomes" id="UP000274843"/>
    </source>
</evidence>
<feature type="binding site" evidence="18">
    <location>
        <position position="14"/>
    </location>
    <ligand>
        <name>Zn(2+)</name>
        <dbReference type="ChEBI" id="CHEBI:29105"/>
    </ligand>
</feature>
<evidence type="ECO:0000256" key="1">
    <source>
        <dbReference type="ARBA" id="ARBA00004496"/>
    </source>
</evidence>
<keyword evidence="6 17" id="KW-0963">Cytoplasm</keyword>
<dbReference type="GO" id="GO:0009317">
    <property type="term" value="C:acetyl-CoA carboxylase complex"/>
    <property type="evidence" value="ECO:0007669"/>
    <property type="project" value="InterPro"/>
</dbReference>
<keyword evidence="18" id="KW-0862">Zinc</keyword>
<evidence type="ECO:0000256" key="18">
    <source>
        <dbReference type="HAMAP-Rule" id="MF_01395"/>
    </source>
</evidence>
<dbReference type="GO" id="GO:0005524">
    <property type="term" value="F:ATP binding"/>
    <property type="evidence" value="ECO:0007669"/>
    <property type="project" value="UniProtKB-KW"/>
</dbReference>
<keyword evidence="9 17" id="KW-0547">Nucleotide-binding</keyword>
<comment type="function">
    <text evidence="17">Component of the acetyl coenzyme A carboxylase (ACC) complex. First, biotin carboxylase catalyzes the carboxylation of biotin on its carrier protein (BCCP) and then the CO(2) group is transferred by the carboxyltransferase to acetyl-CoA to form malonyl-CoA.</text>
</comment>
<evidence type="ECO:0000256" key="12">
    <source>
        <dbReference type="ARBA" id="ARBA00022840"/>
    </source>
</evidence>
<feature type="binding site" evidence="18">
    <location>
        <position position="33"/>
    </location>
    <ligand>
        <name>Zn(2+)</name>
        <dbReference type="ChEBI" id="CHEBI:29105"/>
    </ligand>
</feature>
<dbReference type="GO" id="GO:0003989">
    <property type="term" value="F:acetyl-CoA carboxylase activity"/>
    <property type="evidence" value="ECO:0007669"/>
    <property type="project" value="InterPro"/>
</dbReference>
<name>A0A3N2H5Q4_9PSEU</name>
<dbReference type="Proteomes" id="UP000274843">
    <property type="component" value="Unassembled WGS sequence"/>
</dbReference>
<dbReference type="SUPFAM" id="SSF52096">
    <property type="entry name" value="ClpP/crotonase"/>
    <property type="match status" value="2"/>
</dbReference>
<dbReference type="GO" id="GO:2001295">
    <property type="term" value="P:malonyl-CoA biosynthetic process"/>
    <property type="evidence" value="ECO:0007669"/>
    <property type="project" value="UniProtKB-UniRule"/>
</dbReference>
<dbReference type="InterPro" id="IPR011763">
    <property type="entry name" value="COA_CT_C"/>
</dbReference>
<evidence type="ECO:0000256" key="16">
    <source>
        <dbReference type="ARBA" id="ARBA00049152"/>
    </source>
</evidence>
<dbReference type="GO" id="GO:0016743">
    <property type="term" value="F:carboxyl- or carbamoyltransferase activity"/>
    <property type="evidence" value="ECO:0007669"/>
    <property type="project" value="UniProtKB-UniRule"/>
</dbReference>
<evidence type="ECO:0000256" key="3">
    <source>
        <dbReference type="ARBA" id="ARBA00006276"/>
    </source>
</evidence>
<evidence type="ECO:0000256" key="11">
    <source>
        <dbReference type="ARBA" id="ARBA00022832"/>
    </source>
</evidence>
<dbReference type="GO" id="GO:0008270">
    <property type="term" value="F:zinc ion binding"/>
    <property type="evidence" value="ECO:0007669"/>
    <property type="project" value="UniProtKB-UniRule"/>
</dbReference>
<evidence type="ECO:0000256" key="7">
    <source>
        <dbReference type="ARBA" id="ARBA00022516"/>
    </source>
</evidence>
<feature type="domain" description="CoA carboxyltransferase C-terminal" evidence="20">
    <location>
        <begin position="281"/>
        <end position="527"/>
    </location>
</feature>
<keyword evidence="10 18" id="KW-0863">Zinc-finger</keyword>
<evidence type="ECO:0000256" key="13">
    <source>
        <dbReference type="ARBA" id="ARBA00023098"/>
    </source>
</evidence>
<keyword evidence="14 17" id="KW-0275">Fatty acid biosynthesis</keyword>
<dbReference type="InterPro" id="IPR011762">
    <property type="entry name" value="COA_CT_N"/>
</dbReference>
<dbReference type="EC" id="2.1.3.15" evidence="17"/>
<dbReference type="AlphaFoldDB" id="A0A3N2H5Q4"/>
<dbReference type="InterPro" id="IPR001095">
    <property type="entry name" value="Acetyl_CoA_COase_a_su"/>
</dbReference>
<keyword evidence="13 17" id="KW-0443">Lipid metabolism</keyword>
<dbReference type="GO" id="GO:0006633">
    <property type="term" value="P:fatty acid biosynthetic process"/>
    <property type="evidence" value="ECO:0007669"/>
    <property type="project" value="UniProtKB-KW"/>
</dbReference>
<protein>
    <recommendedName>
        <fullName evidence="17 18">Multifunctional fusion protein</fullName>
    </recommendedName>
    <domain>
        <recommendedName>
            <fullName evidence="17">Acetyl-coenzyme A carboxylase carboxyl transferase subunit alpha</fullName>
            <shortName evidence="17">ACCase subunit alpha</shortName>
            <shortName evidence="17">Acetyl-CoA carboxylase carboxyltransferase subunit alpha</shortName>
            <ecNumber evidence="17">2.1.3.15</ecNumber>
        </recommendedName>
    </domain>
    <domain>
        <recommendedName>
            <fullName evidence="18">Acetyl-coenzyme A carboxylase carboxyl transferase subunit beta</fullName>
            <shortName evidence="18">ACCase subunit beta</shortName>
            <shortName evidence="18">Acetyl-CoA carboxylase carboxyltransferase subunit beta</shortName>
        </recommendedName>
    </domain>
</protein>
<gene>
    <name evidence="18" type="primary">accD</name>
    <name evidence="17" type="synonym">accA</name>
    <name evidence="21" type="ORF">EDD35_6686</name>
</gene>
<proteinExistence type="inferred from homology"/>
<comment type="similarity">
    <text evidence="3">In the C-terminal section; belongs to the AccA family.</text>
</comment>
<dbReference type="PANTHER" id="PTHR42853:SF3">
    <property type="entry name" value="ACETYL-COENZYME A CARBOXYLASE CARBOXYL TRANSFERASE SUBUNIT ALPHA, CHLOROPLASTIC"/>
    <property type="match status" value="1"/>
</dbReference>
<dbReference type="InterPro" id="IPR029045">
    <property type="entry name" value="ClpP/crotonase-like_dom_sf"/>
</dbReference>
<feature type="zinc finger region" description="C4-type" evidence="18">
    <location>
        <begin position="14"/>
        <end position="36"/>
    </location>
</feature>
<evidence type="ECO:0000256" key="2">
    <source>
        <dbReference type="ARBA" id="ARBA00004956"/>
    </source>
</evidence>
<organism evidence="21 22">
    <name type="scientific">Amycolatopsis thermoflava</name>
    <dbReference type="NCBI Taxonomy" id="84480"/>
    <lineage>
        <taxon>Bacteria</taxon>
        <taxon>Bacillati</taxon>
        <taxon>Actinomycetota</taxon>
        <taxon>Actinomycetes</taxon>
        <taxon>Pseudonocardiales</taxon>
        <taxon>Pseudonocardiaceae</taxon>
        <taxon>Amycolatopsis</taxon>
        <taxon>Amycolatopsis methanolica group</taxon>
    </lineage>
</organism>
<keyword evidence="7 17" id="KW-0444">Lipid biosynthesis</keyword>
<dbReference type="PRINTS" id="PR01070">
    <property type="entry name" value="ACCCTRFRASEB"/>
</dbReference>
<comment type="similarity">
    <text evidence="17">Belongs to the AccA family.</text>
</comment>
<feature type="binding site" evidence="18">
    <location>
        <position position="36"/>
    </location>
    <ligand>
        <name>Zn(2+)</name>
        <dbReference type="ChEBI" id="CHEBI:29105"/>
    </ligand>
</feature>
<comment type="similarity">
    <text evidence="4">In the N-terminal section; belongs to the AccD/PCCB family.</text>
</comment>
<dbReference type="InterPro" id="IPR000438">
    <property type="entry name" value="Acetyl_CoA_COase_Trfase_b_su"/>
</dbReference>
<dbReference type="NCBIfam" id="NF041504">
    <property type="entry name" value="AccA_sub"/>
    <property type="match status" value="1"/>
</dbReference>
<evidence type="ECO:0000256" key="6">
    <source>
        <dbReference type="ARBA" id="ARBA00022490"/>
    </source>
</evidence>
<dbReference type="NCBIfam" id="TIGR00515">
    <property type="entry name" value="accD"/>
    <property type="match status" value="1"/>
</dbReference>
<keyword evidence="22" id="KW-1185">Reference proteome</keyword>
<dbReference type="HAMAP" id="MF_00823">
    <property type="entry name" value="AcetylCoA_CT_alpha"/>
    <property type="match status" value="1"/>
</dbReference>
<comment type="subcellular location">
    <subcellularLocation>
        <location evidence="1 17">Cytoplasm</location>
    </subcellularLocation>
</comment>
<feature type="domain" description="CoA carboxyltransferase N-terminal" evidence="19">
    <location>
        <begin position="10"/>
        <end position="279"/>
    </location>
</feature>
<evidence type="ECO:0000256" key="9">
    <source>
        <dbReference type="ARBA" id="ARBA00022741"/>
    </source>
</evidence>
<comment type="function">
    <text evidence="15 18">Component of the acetyl coenzyme A carboxylase (ACC) complex. Biotin carboxylase (BC) catalyzes the carboxylation of biotin on its carrier protein (BCCP) and then the CO(2) group is transferred by the transcarboxylase to acetyl-CoA to form malonyl-CoA.</text>
</comment>
<accession>A0A3N2H5Q4</accession>
<evidence type="ECO:0000259" key="19">
    <source>
        <dbReference type="PROSITE" id="PS50980"/>
    </source>
</evidence>
<evidence type="ECO:0000256" key="17">
    <source>
        <dbReference type="HAMAP-Rule" id="MF_00823"/>
    </source>
</evidence>
<comment type="similarity">
    <text evidence="18">Belongs to the AccD/PCCB family.</text>
</comment>
<dbReference type="HAMAP" id="MF_01395">
    <property type="entry name" value="AcetylCoA_CT_beta"/>
    <property type="match status" value="1"/>
</dbReference>
<comment type="subunit">
    <text evidence="17">Acetyl-CoA carboxylase is a heterohexamer composed of biotin carboxyl carrier protein (AccB), biotin carboxylase (AccC) and two subunits each of ACCase subunit alpha (AccA) and ACCase subunit beta (AccD).</text>
</comment>
<dbReference type="PROSITE" id="PS50980">
    <property type="entry name" value="COA_CT_NTER"/>
    <property type="match status" value="1"/>
</dbReference>
<sequence length="563" mass="59330">MTATLPETGAWLLCGGCRRMLYGKRFARAGRVCPECGWHAPLTAPQRVESLLDPGSARLLEIAAADNDPLSFTDTRPYTERLADNRERTGLPEAVVCARGRIEGNPVVVAAMDFRFLGGSLGSTVGEAVTRAAEIALAERTPLLLVTASGGARMQEGVISLMQMAKTSQALGQLDEAGILTVSLITDPTFGGVAASFATSTDVIVAEPGARLGFAGPRVIEQTIKQTLPPGFQTAEFLLDHGVVDTICPRAELRTRLGKLLSVASRRPDDVPHQLTTDSALITDPAALPERDPWDCVRAARRLTRPSTLDWLALLVEDFTELHGDRAAADCPALIAGLGRFEGVPVAVIGTQKGHSADELADRNYGMPSPSGYRKAARIMRLAAKLGLPVITLIDTAGAYPGIEAERRGQSVAIAENLKLMAGLPVPVVAVVTGEGGSGGALALAFADRVLMCANAVYSVISAEGCAAILWKDPAAAPRAAAALRVDARSQLAQGVIDGVVPEPEDDSDHLAFAGAMRAALASTLADLLPLDQMNLVTTRRARFRRFGTGSAVLLDAEKENAR</sequence>
<dbReference type="PROSITE" id="PS50989">
    <property type="entry name" value="COA_CT_CTER"/>
    <property type="match status" value="1"/>
</dbReference>
<evidence type="ECO:0000256" key="8">
    <source>
        <dbReference type="ARBA" id="ARBA00022679"/>
    </source>
</evidence>
<comment type="pathway">
    <text evidence="2 17">Lipid metabolism; malonyl-CoA biosynthesis; malonyl-CoA from acetyl-CoA: step 1/1.</text>
</comment>
<keyword evidence="8 17" id="KW-0808">Transferase</keyword>
<dbReference type="UniPathway" id="UPA00655">
    <property type="reaction ID" value="UER00711"/>
</dbReference>
<evidence type="ECO:0000256" key="15">
    <source>
        <dbReference type="ARBA" id="ARBA00025280"/>
    </source>
</evidence>
<comment type="subunit">
    <text evidence="5">Acetyl-CoA carboxylase is a heterotetramer composed of biotin carboxyl carrier protein (AccB), biotin carboxylase (AccC) and two subunits of ACCase subunit beta/alpha.</text>
</comment>
<reference evidence="21 22" key="1">
    <citation type="submission" date="2018-11" db="EMBL/GenBank/DDBJ databases">
        <title>Sequencing the genomes of 1000 actinobacteria strains.</title>
        <authorList>
            <person name="Klenk H.-P."/>
        </authorList>
    </citation>
    <scope>NUCLEOTIDE SEQUENCE [LARGE SCALE GENOMIC DNA]</scope>
    <source>
        <strain evidence="21 22">DSM 44348</strain>
    </source>
</reference>
<evidence type="ECO:0000256" key="10">
    <source>
        <dbReference type="ARBA" id="ARBA00022771"/>
    </source>
</evidence>
<feature type="binding site" evidence="18">
    <location>
        <position position="17"/>
    </location>
    <ligand>
        <name>Zn(2+)</name>
        <dbReference type="ChEBI" id="CHEBI:29105"/>
    </ligand>
</feature>
<evidence type="ECO:0000256" key="4">
    <source>
        <dbReference type="ARBA" id="ARBA00010284"/>
    </source>
</evidence>
<dbReference type="EMBL" id="RKHY01000001">
    <property type="protein sequence ID" value="ROS44251.1"/>
    <property type="molecule type" value="Genomic_DNA"/>
</dbReference>
<comment type="cofactor">
    <cofactor evidence="18">
        <name>Zn(2+)</name>
        <dbReference type="ChEBI" id="CHEBI:29105"/>
    </cofactor>
    <text evidence="18">Binds 1 zinc ion per subunit.</text>
</comment>
<keyword evidence="11 17" id="KW-0276">Fatty acid metabolism</keyword>
<evidence type="ECO:0000259" key="20">
    <source>
        <dbReference type="PROSITE" id="PS50989"/>
    </source>
</evidence>
<keyword evidence="12 17" id="KW-0067">ATP-binding</keyword>
<comment type="catalytic activity">
    <reaction evidence="16 17">
        <text>N(6)-carboxybiotinyl-L-lysyl-[protein] + acetyl-CoA = N(6)-biotinyl-L-lysyl-[protein] + malonyl-CoA</text>
        <dbReference type="Rhea" id="RHEA:54728"/>
        <dbReference type="Rhea" id="RHEA-COMP:10505"/>
        <dbReference type="Rhea" id="RHEA-COMP:10506"/>
        <dbReference type="ChEBI" id="CHEBI:57288"/>
        <dbReference type="ChEBI" id="CHEBI:57384"/>
        <dbReference type="ChEBI" id="CHEBI:83144"/>
        <dbReference type="ChEBI" id="CHEBI:83145"/>
        <dbReference type="EC" id="2.1.3.15"/>
    </reaction>
</comment>
<dbReference type="PANTHER" id="PTHR42853">
    <property type="entry name" value="ACETYL-COENZYME A CARBOXYLASE CARBOXYL TRANSFERASE SUBUNIT ALPHA"/>
    <property type="match status" value="1"/>
</dbReference>